<evidence type="ECO:0000313" key="2">
    <source>
        <dbReference type="EMBL" id="APX90669.1"/>
    </source>
</evidence>
<dbReference type="PANTHER" id="PTHR39338:SF6">
    <property type="entry name" value="BLL5662 PROTEIN"/>
    <property type="match status" value="1"/>
</dbReference>
<dbReference type="RefSeq" id="WP_076980686.1">
    <property type="nucleotide sequence ID" value="NZ_CP019124.1"/>
</dbReference>
<dbReference type="STRING" id="1267768.BV394_13860"/>
<keyword evidence="3" id="KW-1185">Reference proteome</keyword>
<dbReference type="SUPFAM" id="SSF53300">
    <property type="entry name" value="vWA-like"/>
    <property type="match status" value="1"/>
</dbReference>
<evidence type="ECO:0000313" key="3">
    <source>
        <dbReference type="Proteomes" id="UP000187266"/>
    </source>
</evidence>
<name>A0A1U7DLB2_9RHOB</name>
<dbReference type="PANTHER" id="PTHR39338">
    <property type="entry name" value="BLL5662 PROTEIN-RELATED"/>
    <property type="match status" value="1"/>
</dbReference>
<dbReference type="OrthoDB" id="9790469at2"/>
<organism evidence="2 3">
    <name type="scientific">Brevirhabdus pacifica</name>
    <dbReference type="NCBI Taxonomy" id="1267768"/>
    <lineage>
        <taxon>Bacteria</taxon>
        <taxon>Pseudomonadati</taxon>
        <taxon>Pseudomonadota</taxon>
        <taxon>Alphaproteobacteria</taxon>
        <taxon>Rhodobacterales</taxon>
        <taxon>Paracoccaceae</taxon>
        <taxon>Brevirhabdus</taxon>
    </lineage>
</organism>
<feature type="region of interest" description="Disordered" evidence="1">
    <location>
        <begin position="122"/>
        <end position="154"/>
    </location>
</feature>
<evidence type="ECO:0000256" key="1">
    <source>
        <dbReference type="SAM" id="MobiDB-lite"/>
    </source>
</evidence>
<dbReference type="Proteomes" id="UP000187266">
    <property type="component" value="Chromosome"/>
</dbReference>
<dbReference type="InterPro" id="IPR011195">
    <property type="entry name" value="UCP010256"/>
</dbReference>
<accession>A0A2M9DBP8</accession>
<dbReference type="CDD" id="cd00198">
    <property type="entry name" value="vWFA"/>
    <property type="match status" value="1"/>
</dbReference>
<dbReference type="Gene3D" id="3.40.50.410">
    <property type="entry name" value="von Willebrand factor, type A domain"/>
    <property type="match status" value="1"/>
</dbReference>
<dbReference type="PIRSF" id="PIRSF010256">
    <property type="entry name" value="CoxE_vWa"/>
    <property type="match status" value="1"/>
</dbReference>
<accession>A0A1U7DLB2</accession>
<dbReference type="EMBL" id="CP019124">
    <property type="protein sequence ID" value="APX90669.1"/>
    <property type="molecule type" value="Genomic_DNA"/>
</dbReference>
<dbReference type="Pfam" id="PF05762">
    <property type="entry name" value="VWA_CoxE"/>
    <property type="match status" value="1"/>
</dbReference>
<proteinExistence type="predicted"/>
<reference evidence="2 3" key="1">
    <citation type="submission" date="2017-01" db="EMBL/GenBank/DDBJ databases">
        <title>Genomic analysis of Xuhuaishuia manganoxidans DY6-4.</title>
        <authorList>
            <person name="Wang X."/>
        </authorList>
    </citation>
    <scope>NUCLEOTIDE SEQUENCE [LARGE SCALE GENOMIC DNA]</scope>
    <source>
        <strain evidence="2 3">DY6-4</strain>
    </source>
</reference>
<gene>
    <name evidence="2" type="ORF">BV394_13860</name>
</gene>
<feature type="compositionally biased region" description="Basic and acidic residues" evidence="1">
    <location>
        <begin position="126"/>
        <end position="136"/>
    </location>
</feature>
<dbReference type="AlphaFoldDB" id="A0A1U7DLB2"/>
<protein>
    <submittedName>
        <fullName evidence="2">VWA domain-containing protein</fullName>
    </submittedName>
</protein>
<dbReference type="InterPro" id="IPR036465">
    <property type="entry name" value="vWFA_dom_sf"/>
</dbReference>
<sequence length="429" mass="48213">MTTARPELPSLEIPEEGQLARNILHFARALRRAGLPVGPDRAIGAIRAVEAAGFSEKADFYWTLHACFVSRPQHRPVFAQLFRLYWRDPRYMEQIMSLLRPSVRGVQQDRKARDAEKRAAQALLGDRADDHVPPDPEEKEDDSQELVLDATGSQSARERLRSLDFEQMSLEEMAEARRVLATLSLPVPPLISRRMTPDRRGRLPDWRASLRDSLRSGGEMRPPRMRSLGRRWPNLVVLCDISGSMSQYSRAVLHFVHAVSNRQGQGWAGVHAFTFGTELTNVTRHMGQRDVDAALRQAGAKARDWEGGTRIGAALHAFNRDWSRRVLGQGAVVLLITDGLDRDAPDLLDREMRRLRLSARRLIWLNPLLRWDGFAARATGIRAMLPHVDSFRAGHNIASFEGLARALSDPGDMGEKARLLADLAKSENG</sequence>
<dbReference type="InterPro" id="IPR008912">
    <property type="entry name" value="Uncharacterised_CoxE"/>
</dbReference>